<dbReference type="Pfam" id="PF12049">
    <property type="entry name" value="DUF3531"/>
    <property type="match status" value="1"/>
</dbReference>
<accession>A0AAE3GZ20</accession>
<keyword evidence="2" id="KW-1185">Reference proteome</keyword>
<dbReference type="InterPro" id="IPR021920">
    <property type="entry name" value="DUF3531"/>
</dbReference>
<name>A0AAE3GZ20_9CYAN</name>
<dbReference type="RefSeq" id="WP_254015155.1">
    <property type="nucleotide sequence ID" value="NZ_JAMZMM010000601.1"/>
</dbReference>
<gene>
    <name evidence="1" type="ORF">NJ959_28835</name>
</gene>
<comment type="caution">
    <text evidence="1">The sequence shown here is derived from an EMBL/GenBank/DDBJ whole genome shotgun (WGS) entry which is preliminary data.</text>
</comment>
<dbReference type="EMBL" id="JAMZMM010000601">
    <property type="protein sequence ID" value="MCP2732443.1"/>
    <property type="molecule type" value="Genomic_DNA"/>
</dbReference>
<evidence type="ECO:0000313" key="2">
    <source>
        <dbReference type="Proteomes" id="UP001204953"/>
    </source>
</evidence>
<dbReference type="PANTHER" id="PTHR46737">
    <property type="entry name" value="OS02G0827600 PROTEIN"/>
    <property type="match status" value="1"/>
</dbReference>
<evidence type="ECO:0000313" key="1">
    <source>
        <dbReference type="EMBL" id="MCP2732443.1"/>
    </source>
</evidence>
<reference evidence="1" key="1">
    <citation type="submission" date="2022-06" db="EMBL/GenBank/DDBJ databases">
        <title>New cyanobacteria of genus Symplocastrum in benthos of Lake Baikal.</title>
        <authorList>
            <person name="Sorokovikova E."/>
            <person name="Tikhonova I."/>
            <person name="Krasnopeev A."/>
            <person name="Evseev P."/>
            <person name="Gladkikh A."/>
            <person name="Belykh O."/>
        </authorList>
    </citation>
    <scope>NUCLEOTIDE SEQUENCE</scope>
    <source>
        <strain evidence="1">BBK-W-15</strain>
    </source>
</reference>
<sequence length="154" mass="17950">MQVLFREYNPFDVWIWLEFSTVPSSMEREYVEEVFNSWFYLGKLGGFNAENLQVQEVGVQISDMEYEDSQEDTTLMALMHNKSEFEYEGSWGRCWFDLGTSDAIAIDVLINALKQLSKEYVNIERLVIGGQNQDWRVPASRESLFYESQDNGAI</sequence>
<organism evidence="1 2">
    <name type="scientific">Limnofasciculus baicalensis BBK-W-15</name>
    <dbReference type="NCBI Taxonomy" id="2699891"/>
    <lineage>
        <taxon>Bacteria</taxon>
        <taxon>Bacillati</taxon>
        <taxon>Cyanobacteriota</taxon>
        <taxon>Cyanophyceae</taxon>
        <taxon>Coleofasciculales</taxon>
        <taxon>Coleofasciculaceae</taxon>
        <taxon>Limnofasciculus</taxon>
        <taxon>Limnofasciculus baicalensis</taxon>
    </lineage>
</organism>
<dbReference type="PANTHER" id="PTHR46737:SF2">
    <property type="entry name" value="OS02G0827600 PROTEIN"/>
    <property type="match status" value="1"/>
</dbReference>
<dbReference type="AlphaFoldDB" id="A0AAE3GZ20"/>
<protein>
    <submittedName>
        <fullName evidence="1">DUF3531 family protein</fullName>
    </submittedName>
</protein>
<dbReference type="Proteomes" id="UP001204953">
    <property type="component" value="Unassembled WGS sequence"/>
</dbReference>
<proteinExistence type="predicted"/>